<dbReference type="SUPFAM" id="SSF143422">
    <property type="entry name" value="Transposase IS200-like"/>
    <property type="match status" value="1"/>
</dbReference>
<sequence length="222" mass="26252">MPYRQTVFTNGEYYHLTTRSIGENTAFPSTDDYSRAIEIINYYSRSSVPIRYSYFRRLSSKSQADLFASLKNFRVQIICFCLMPTHYHFIVKQSQDHGINHFIHDFQDSYVKYFNNLNSRHGALFQASFRAVHITSEEQFLHTCRYVHLNPYSSNLVKNYDGLTTYPWSSLPHYLNKINYPFISEDTASKMFKDRSIFLSFTLDHAQYQKTLEFLKHHTPGV</sequence>
<dbReference type="InterPro" id="IPR036515">
    <property type="entry name" value="Transposase_17_sf"/>
</dbReference>
<dbReference type="SMART" id="SM01321">
    <property type="entry name" value="Y1_Tnp"/>
    <property type="match status" value="1"/>
</dbReference>
<proteinExistence type="predicted"/>
<dbReference type="GO" id="GO:0003677">
    <property type="term" value="F:DNA binding"/>
    <property type="evidence" value="ECO:0007669"/>
    <property type="project" value="InterPro"/>
</dbReference>
<gene>
    <name evidence="2" type="ORF">UX80_C0009G0047</name>
</gene>
<reference evidence="2 3" key="1">
    <citation type="journal article" date="2015" name="Nature">
        <title>rRNA introns, odd ribosomes, and small enigmatic genomes across a large radiation of phyla.</title>
        <authorList>
            <person name="Brown C.T."/>
            <person name="Hug L.A."/>
            <person name="Thomas B.C."/>
            <person name="Sharon I."/>
            <person name="Castelle C.J."/>
            <person name="Singh A."/>
            <person name="Wilkins M.J."/>
            <person name="Williams K.H."/>
            <person name="Banfield J.F."/>
        </authorList>
    </citation>
    <scope>NUCLEOTIDE SEQUENCE [LARGE SCALE GENOMIC DNA]</scope>
</reference>
<dbReference type="AlphaFoldDB" id="A0A0G1RL59"/>
<evidence type="ECO:0000313" key="3">
    <source>
        <dbReference type="Proteomes" id="UP000034307"/>
    </source>
</evidence>
<dbReference type="GO" id="GO:0006313">
    <property type="term" value="P:DNA transposition"/>
    <property type="evidence" value="ECO:0007669"/>
    <property type="project" value="InterPro"/>
</dbReference>
<dbReference type="EMBL" id="LCNO01000009">
    <property type="protein sequence ID" value="KKU57832.1"/>
    <property type="molecule type" value="Genomic_DNA"/>
</dbReference>
<dbReference type="Pfam" id="PF01797">
    <property type="entry name" value="Y1_Tnp"/>
    <property type="match status" value="1"/>
</dbReference>
<name>A0A0G1RL59_9BACT</name>
<evidence type="ECO:0000313" key="2">
    <source>
        <dbReference type="EMBL" id="KKU57832.1"/>
    </source>
</evidence>
<dbReference type="GO" id="GO:0004803">
    <property type="term" value="F:transposase activity"/>
    <property type="evidence" value="ECO:0007669"/>
    <property type="project" value="InterPro"/>
</dbReference>
<dbReference type="PANTHER" id="PTHR34322">
    <property type="entry name" value="TRANSPOSASE, Y1_TNP DOMAIN-CONTAINING"/>
    <property type="match status" value="1"/>
</dbReference>
<dbReference type="STRING" id="1618358.UX80_C0009G0047"/>
<dbReference type="Gene3D" id="3.30.70.1290">
    <property type="entry name" value="Transposase IS200-like"/>
    <property type="match status" value="1"/>
</dbReference>
<evidence type="ECO:0000259" key="1">
    <source>
        <dbReference type="SMART" id="SM01321"/>
    </source>
</evidence>
<organism evidence="2 3">
    <name type="scientific">Candidatus Amesbacteria bacterium GW2011_GWA2_47_11b</name>
    <dbReference type="NCBI Taxonomy" id="1618358"/>
    <lineage>
        <taxon>Bacteria</taxon>
        <taxon>Candidatus Amesiibacteriota</taxon>
    </lineage>
</organism>
<dbReference type="PANTHER" id="PTHR34322:SF2">
    <property type="entry name" value="TRANSPOSASE IS200-LIKE DOMAIN-CONTAINING PROTEIN"/>
    <property type="match status" value="1"/>
</dbReference>
<dbReference type="Proteomes" id="UP000034307">
    <property type="component" value="Unassembled WGS sequence"/>
</dbReference>
<accession>A0A0G1RL59</accession>
<dbReference type="InterPro" id="IPR002686">
    <property type="entry name" value="Transposase_17"/>
</dbReference>
<feature type="domain" description="Transposase IS200-like" evidence="1">
    <location>
        <begin position="9"/>
        <end position="150"/>
    </location>
</feature>
<comment type="caution">
    <text evidence="2">The sequence shown here is derived from an EMBL/GenBank/DDBJ whole genome shotgun (WGS) entry which is preliminary data.</text>
</comment>
<protein>
    <recommendedName>
        <fullName evidence="1">Transposase IS200-like domain-containing protein</fullName>
    </recommendedName>
</protein>